<evidence type="ECO:0000313" key="1">
    <source>
        <dbReference type="EMBL" id="KAK6543750.1"/>
    </source>
</evidence>
<dbReference type="AlphaFoldDB" id="A0AAV9XPL3"/>
<reference evidence="1 2" key="1">
    <citation type="submission" date="2019-10" db="EMBL/GenBank/DDBJ databases">
        <authorList>
            <person name="Palmer J.M."/>
        </authorList>
    </citation>
    <scope>NUCLEOTIDE SEQUENCE [LARGE SCALE GENOMIC DNA]</scope>
    <source>
        <strain evidence="1 2">TWF694</strain>
    </source>
</reference>
<dbReference type="EMBL" id="JAVHJO010000001">
    <property type="protein sequence ID" value="KAK6543750.1"/>
    <property type="molecule type" value="Genomic_DNA"/>
</dbReference>
<accession>A0AAV9XPL3</accession>
<evidence type="ECO:0000313" key="2">
    <source>
        <dbReference type="Proteomes" id="UP001365542"/>
    </source>
</evidence>
<sequence length="112" mass="12747">MVERNPNLHIAPLWFSRSFALGRVLVARRCLLMRGIMRYLFAIPLTERIPQPMGFDHGDLHSSIAKKLGVQCLPQQDKSISRGEKVALCLAFFPVRIHAGNESSFGRKNFRL</sequence>
<proteinExistence type="predicted"/>
<keyword evidence="2" id="KW-1185">Reference proteome</keyword>
<comment type="caution">
    <text evidence="1">The sequence shown here is derived from an EMBL/GenBank/DDBJ whole genome shotgun (WGS) entry which is preliminary data.</text>
</comment>
<name>A0AAV9XPL3_9PEZI</name>
<organism evidence="1 2">
    <name type="scientific">Orbilia ellipsospora</name>
    <dbReference type="NCBI Taxonomy" id="2528407"/>
    <lineage>
        <taxon>Eukaryota</taxon>
        <taxon>Fungi</taxon>
        <taxon>Dikarya</taxon>
        <taxon>Ascomycota</taxon>
        <taxon>Pezizomycotina</taxon>
        <taxon>Orbiliomycetes</taxon>
        <taxon>Orbiliales</taxon>
        <taxon>Orbiliaceae</taxon>
        <taxon>Orbilia</taxon>
    </lineage>
</organism>
<dbReference type="Proteomes" id="UP001365542">
    <property type="component" value="Unassembled WGS sequence"/>
</dbReference>
<gene>
    <name evidence="1" type="ORF">TWF694_000483</name>
</gene>
<protein>
    <submittedName>
        <fullName evidence="1">Uncharacterized protein</fullName>
    </submittedName>
</protein>